<evidence type="ECO:0000259" key="19">
    <source>
        <dbReference type="PROSITE" id="PS51483"/>
    </source>
</evidence>
<comment type="cofactor">
    <cofactor evidence="15">
        <name>Mg(2+)</name>
        <dbReference type="ChEBI" id="CHEBI:18420"/>
    </cofactor>
    <text evidence="15">Binds 2 magnesium ions per tetramer.</text>
</comment>
<keyword evidence="11 16" id="KW-0694">RNA-binding</keyword>
<dbReference type="Proteomes" id="UP000184604">
    <property type="component" value="Chromosome"/>
</dbReference>
<evidence type="ECO:0000256" key="5">
    <source>
        <dbReference type="ARBA" id="ARBA00022555"/>
    </source>
</evidence>
<keyword evidence="4 15" id="KW-0963">Cytoplasm</keyword>
<evidence type="ECO:0000256" key="8">
    <source>
        <dbReference type="ARBA" id="ARBA00022741"/>
    </source>
</evidence>
<feature type="binding site" evidence="15">
    <location>
        <position position="466"/>
    </location>
    <ligand>
        <name>Mg(2+)</name>
        <dbReference type="ChEBI" id="CHEBI:18420"/>
        <note>shared with alpha subunit</note>
    </ligand>
</feature>
<dbReference type="GO" id="GO:0140096">
    <property type="term" value="F:catalytic activity, acting on a protein"/>
    <property type="evidence" value="ECO:0007669"/>
    <property type="project" value="UniProtKB-ARBA"/>
</dbReference>
<keyword evidence="6 15" id="KW-0436">Ligase</keyword>
<dbReference type="SMART" id="SM00896">
    <property type="entry name" value="FDX-ACB"/>
    <property type="match status" value="1"/>
</dbReference>
<evidence type="ECO:0000256" key="1">
    <source>
        <dbReference type="ARBA" id="ARBA00004496"/>
    </source>
</evidence>
<dbReference type="Pfam" id="PF01588">
    <property type="entry name" value="tRNA_bind"/>
    <property type="match status" value="1"/>
</dbReference>
<dbReference type="PANTHER" id="PTHR10947:SF0">
    <property type="entry name" value="PHENYLALANINE--TRNA LIGASE BETA SUBUNIT"/>
    <property type="match status" value="1"/>
</dbReference>
<sequence length="792" mass="89223">MKVPVTWLKDYVDINITGKELGDRLTLSGSKVEEVVTTGEDIQNVVTGKLIKIENHPGADNLFVCQVDVGKGEPLQIITAAKNMKEKDVIPVALHDSIIYGGVKIKKGKLRGLVSNGMFCSEEELGIAGDKQIEGLMILPEDTPIGKDIKEVLNMTSSILDLEITSNRPDCLSILGIARETAATLNETYRLPEFKYSSSYDGNIQDKLKVEIKDGLCRRYIARGIEDVKIKPSPSWMEERLLEAGVRPINNIVDITNFVMLEMGIPMHAYDIREITSGSIVVERAAEGEKFITLDSEERILDKDILTIKDGNRTIGIAGIMGGLNSEIREDTSSVVFECANFNGTNIRISSQKLALRTEASSRFEKDLDPNLAEMAMDRACYLIEMLDCGRVMQGTIDVYNEKVYPHNLEVDCNWINRFLGTNIPKGNMAEYLNRLALRTEIDKDTLKIEVPTFRGDINIKEDVAEEIARIYGYDNIPSTIIKSVSTKGGKNEKQKLDDKVIETMISSGFSQSINYSFISRKVFDKILLPEDSSLRNAVIIKNPLGEDYSIMRTTTLSSMLECLSRNYSRKNEMVRLFEIGKVYIPHEDTHKLPKEKNIITIGMYGSSDYFNLKGAVENILEILKIERFSFQRESENPSFHPGRTALLYIKKDLVGILGEIHPKVCENYEVEERCCAAELNLDILYKHANSYNKYTPLPKFPSVTRDLAVLVDDYILVQDIEDIIKKQGGNMVEKVKFFDIYKGKQIEAGKKSIAYSISYRLSNKTLTDAEVNKVHDKILKALEYKLGAQLR</sequence>
<name>A0A1L5FBT4_CLOKL</name>
<dbReference type="InterPro" id="IPR004532">
    <property type="entry name" value="Phe-tRNA-ligase_IIc_bsu_bact"/>
</dbReference>
<dbReference type="InterPro" id="IPR041616">
    <property type="entry name" value="PheRS_beta_core"/>
</dbReference>
<dbReference type="SUPFAM" id="SSF56037">
    <property type="entry name" value="PheT/TilS domain"/>
    <property type="match status" value="1"/>
</dbReference>
<dbReference type="SUPFAM" id="SSF54991">
    <property type="entry name" value="Anticodon-binding domain of PheRS"/>
    <property type="match status" value="1"/>
</dbReference>
<dbReference type="InterPro" id="IPR005121">
    <property type="entry name" value="Fdx_antiC-bd"/>
</dbReference>
<dbReference type="Pfam" id="PF17759">
    <property type="entry name" value="tRNA_synthFbeta"/>
    <property type="match status" value="1"/>
</dbReference>
<dbReference type="InterPro" id="IPR005147">
    <property type="entry name" value="tRNA_synthase_B5-dom"/>
</dbReference>
<dbReference type="GO" id="GO:0006432">
    <property type="term" value="P:phenylalanyl-tRNA aminoacylation"/>
    <property type="evidence" value="ECO:0007669"/>
    <property type="project" value="UniProtKB-UniRule"/>
</dbReference>
<comment type="catalytic activity">
    <reaction evidence="14 15">
        <text>tRNA(Phe) + L-phenylalanine + ATP = L-phenylalanyl-tRNA(Phe) + AMP + diphosphate + H(+)</text>
        <dbReference type="Rhea" id="RHEA:19413"/>
        <dbReference type="Rhea" id="RHEA-COMP:9668"/>
        <dbReference type="Rhea" id="RHEA-COMP:9699"/>
        <dbReference type="ChEBI" id="CHEBI:15378"/>
        <dbReference type="ChEBI" id="CHEBI:30616"/>
        <dbReference type="ChEBI" id="CHEBI:33019"/>
        <dbReference type="ChEBI" id="CHEBI:58095"/>
        <dbReference type="ChEBI" id="CHEBI:78442"/>
        <dbReference type="ChEBI" id="CHEBI:78531"/>
        <dbReference type="ChEBI" id="CHEBI:456215"/>
        <dbReference type="EC" id="6.1.1.20"/>
    </reaction>
</comment>
<dbReference type="SUPFAM" id="SSF50249">
    <property type="entry name" value="Nucleic acid-binding proteins"/>
    <property type="match status" value="1"/>
</dbReference>
<evidence type="ECO:0000256" key="11">
    <source>
        <dbReference type="ARBA" id="ARBA00022884"/>
    </source>
</evidence>
<dbReference type="Gene3D" id="3.30.56.10">
    <property type="match status" value="2"/>
</dbReference>
<keyword evidence="10 15" id="KW-0460">Magnesium</keyword>
<dbReference type="GO" id="GO:0000049">
    <property type="term" value="F:tRNA binding"/>
    <property type="evidence" value="ECO:0007669"/>
    <property type="project" value="UniProtKB-UniRule"/>
</dbReference>
<dbReference type="InterPro" id="IPR012340">
    <property type="entry name" value="NA-bd_OB-fold"/>
</dbReference>
<dbReference type="CDD" id="cd00769">
    <property type="entry name" value="PheRS_beta_core"/>
    <property type="match status" value="1"/>
</dbReference>
<dbReference type="Gene3D" id="3.50.40.10">
    <property type="entry name" value="Phenylalanyl-trna Synthetase, Chain B, domain 3"/>
    <property type="match status" value="1"/>
</dbReference>
<dbReference type="FunFam" id="3.30.70.380:FF:000001">
    <property type="entry name" value="Phenylalanine--tRNA ligase beta subunit"/>
    <property type="match status" value="1"/>
</dbReference>
<dbReference type="GO" id="GO:0016740">
    <property type="term" value="F:transferase activity"/>
    <property type="evidence" value="ECO:0007669"/>
    <property type="project" value="UniProtKB-ARBA"/>
</dbReference>
<evidence type="ECO:0000256" key="6">
    <source>
        <dbReference type="ARBA" id="ARBA00022598"/>
    </source>
</evidence>
<evidence type="ECO:0000256" key="15">
    <source>
        <dbReference type="HAMAP-Rule" id="MF_00283"/>
    </source>
</evidence>
<keyword evidence="8 15" id="KW-0547">Nucleotide-binding</keyword>
<dbReference type="OrthoDB" id="9805455at2"/>
<keyword evidence="7 15" id="KW-0479">Metal-binding</keyword>
<protein>
    <recommendedName>
        <fullName evidence="15">Phenylalanine--tRNA ligase beta subunit</fullName>
        <ecNumber evidence="15">6.1.1.20</ecNumber>
    </recommendedName>
    <alternativeName>
        <fullName evidence="15">Phenylalanyl-tRNA synthetase beta subunit</fullName>
        <shortName evidence="15">PheRS</shortName>
    </alternativeName>
</protein>
<dbReference type="EC" id="6.1.1.20" evidence="15"/>
<dbReference type="InterPro" id="IPR002547">
    <property type="entry name" value="tRNA-bd_dom"/>
</dbReference>
<evidence type="ECO:0000256" key="4">
    <source>
        <dbReference type="ARBA" id="ARBA00022490"/>
    </source>
</evidence>
<evidence type="ECO:0000259" key="17">
    <source>
        <dbReference type="PROSITE" id="PS50886"/>
    </source>
</evidence>
<dbReference type="EMBL" id="CP018335">
    <property type="protein sequence ID" value="APM40433.1"/>
    <property type="molecule type" value="Genomic_DNA"/>
</dbReference>
<dbReference type="SUPFAM" id="SSF55681">
    <property type="entry name" value="Class II aaRS and biotin synthetases"/>
    <property type="match status" value="1"/>
</dbReference>
<dbReference type="PROSITE" id="PS51447">
    <property type="entry name" value="FDX_ACB"/>
    <property type="match status" value="1"/>
</dbReference>
<dbReference type="PROSITE" id="PS51483">
    <property type="entry name" value="B5"/>
    <property type="match status" value="1"/>
</dbReference>
<dbReference type="GO" id="GO:0004826">
    <property type="term" value="F:phenylalanine-tRNA ligase activity"/>
    <property type="evidence" value="ECO:0007669"/>
    <property type="project" value="UniProtKB-UniRule"/>
</dbReference>
<feature type="binding site" evidence="15">
    <location>
        <position position="457"/>
    </location>
    <ligand>
        <name>Mg(2+)</name>
        <dbReference type="ChEBI" id="CHEBI:18420"/>
        <note>shared with alpha subunit</note>
    </ligand>
</feature>
<evidence type="ECO:0000256" key="13">
    <source>
        <dbReference type="ARBA" id="ARBA00023146"/>
    </source>
</evidence>
<evidence type="ECO:0000256" key="9">
    <source>
        <dbReference type="ARBA" id="ARBA00022840"/>
    </source>
</evidence>
<evidence type="ECO:0000313" key="21">
    <source>
        <dbReference type="Proteomes" id="UP000184604"/>
    </source>
</evidence>
<dbReference type="NCBIfam" id="TIGR00472">
    <property type="entry name" value="pheT_bact"/>
    <property type="match status" value="1"/>
</dbReference>
<evidence type="ECO:0000256" key="3">
    <source>
        <dbReference type="ARBA" id="ARBA00011209"/>
    </source>
</evidence>
<keyword evidence="5 16" id="KW-0820">tRNA-binding</keyword>
<proteinExistence type="inferred from homology"/>
<organism evidence="20 21">
    <name type="scientific">Clostridium kluyveri</name>
    <dbReference type="NCBI Taxonomy" id="1534"/>
    <lineage>
        <taxon>Bacteria</taxon>
        <taxon>Bacillati</taxon>
        <taxon>Bacillota</taxon>
        <taxon>Clostridia</taxon>
        <taxon>Eubacteriales</taxon>
        <taxon>Clostridiaceae</taxon>
        <taxon>Clostridium</taxon>
    </lineage>
</organism>
<evidence type="ECO:0000256" key="10">
    <source>
        <dbReference type="ARBA" id="ARBA00022842"/>
    </source>
</evidence>
<feature type="binding site" evidence="15">
    <location>
        <position position="467"/>
    </location>
    <ligand>
        <name>Mg(2+)</name>
        <dbReference type="ChEBI" id="CHEBI:18420"/>
        <note>shared with alpha subunit</note>
    </ligand>
</feature>
<dbReference type="GO" id="GO:0005524">
    <property type="term" value="F:ATP binding"/>
    <property type="evidence" value="ECO:0007669"/>
    <property type="project" value="UniProtKB-UniRule"/>
</dbReference>
<reference evidence="20 21" key="1">
    <citation type="submission" date="2016-12" db="EMBL/GenBank/DDBJ databases">
        <title>Complete genome sequence of Clostridium kluyveri JZZ isolated from the pit mud of a Chinese flavor liquor-making factory.</title>
        <authorList>
            <person name="Wang Y."/>
        </authorList>
    </citation>
    <scope>NUCLEOTIDE SEQUENCE [LARGE SCALE GENOMIC DNA]</scope>
    <source>
        <strain evidence="20 21">JZZ</strain>
    </source>
</reference>
<feature type="domain" description="FDX-ACB" evidence="18">
    <location>
        <begin position="699"/>
        <end position="792"/>
    </location>
</feature>
<comment type="similarity">
    <text evidence="2 15">Belongs to the phenylalanyl-tRNA synthetase beta subunit family. Type 1 subfamily.</text>
</comment>
<dbReference type="Pfam" id="PF03484">
    <property type="entry name" value="B5"/>
    <property type="match status" value="1"/>
</dbReference>
<dbReference type="InterPro" id="IPR045864">
    <property type="entry name" value="aa-tRNA-synth_II/BPL/LPL"/>
</dbReference>
<dbReference type="InterPro" id="IPR033714">
    <property type="entry name" value="tRNA_bind_bactPheRS"/>
</dbReference>
<evidence type="ECO:0000256" key="12">
    <source>
        <dbReference type="ARBA" id="ARBA00022917"/>
    </source>
</evidence>
<dbReference type="Pfam" id="PF03147">
    <property type="entry name" value="FDX-ACB"/>
    <property type="match status" value="1"/>
</dbReference>
<keyword evidence="9 15" id="KW-0067">ATP-binding</keyword>
<dbReference type="PANTHER" id="PTHR10947">
    <property type="entry name" value="PHENYLALANYL-TRNA SYNTHETASE BETA CHAIN AND LEUCINE-RICH REPEAT-CONTAINING PROTEIN 47"/>
    <property type="match status" value="1"/>
</dbReference>
<dbReference type="RefSeq" id="WP_073540029.1">
    <property type="nucleotide sequence ID" value="NZ_CP018335.1"/>
</dbReference>
<dbReference type="FunFam" id="2.40.50.140:FF:000045">
    <property type="entry name" value="Phenylalanine--tRNA ligase beta subunit"/>
    <property type="match status" value="1"/>
</dbReference>
<comment type="subcellular location">
    <subcellularLocation>
        <location evidence="1 15">Cytoplasm</location>
    </subcellularLocation>
</comment>
<dbReference type="InterPro" id="IPR036690">
    <property type="entry name" value="Fdx_antiC-bd_sf"/>
</dbReference>
<dbReference type="SMART" id="SM00873">
    <property type="entry name" value="B3_4"/>
    <property type="match status" value="1"/>
</dbReference>
<dbReference type="HAMAP" id="MF_00283">
    <property type="entry name" value="Phe_tRNA_synth_beta1"/>
    <property type="match status" value="1"/>
</dbReference>
<evidence type="ECO:0000256" key="2">
    <source>
        <dbReference type="ARBA" id="ARBA00008653"/>
    </source>
</evidence>
<dbReference type="FunFam" id="3.30.56.10:FF:000002">
    <property type="entry name" value="Phenylalanine--tRNA ligase beta subunit"/>
    <property type="match status" value="1"/>
</dbReference>
<dbReference type="Gene3D" id="2.40.50.140">
    <property type="entry name" value="Nucleic acid-binding proteins"/>
    <property type="match status" value="1"/>
</dbReference>
<dbReference type="Gene3D" id="3.30.930.10">
    <property type="entry name" value="Bira Bifunctional Protein, Domain 2"/>
    <property type="match status" value="1"/>
</dbReference>
<dbReference type="InterPro" id="IPR045060">
    <property type="entry name" value="Phe-tRNA-ligase_IIc_bsu"/>
</dbReference>
<dbReference type="GO" id="GO:0009328">
    <property type="term" value="C:phenylalanine-tRNA ligase complex"/>
    <property type="evidence" value="ECO:0007669"/>
    <property type="project" value="TreeGrafter"/>
</dbReference>
<feature type="domain" description="TRNA-binding" evidence="17">
    <location>
        <begin position="39"/>
        <end position="150"/>
    </location>
</feature>
<evidence type="ECO:0000256" key="14">
    <source>
        <dbReference type="ARBA" id="ARBA00049255"/>
    </source>
</evidence>
<evidence type="ECO:0000256" key="16">
    <source>
        <dbReference type="PROSITE-ProRule" id="PRU00209"/>
    </source>
</evidence>
<evidence type="ECO:0000313" key="20">
    <source>
        <dbReference type="EMBL" id="APM40433.1"/>
    </source>
</evidence>
<dbReference type="GO" id="GO:0000287">
    <property type="term" value="F:magnesium ion binding"/>
    <property type="evidence" value="ECO:0007669"/>
    <property type="project" value="UniProtKB-UniRule"/>
</dbReference>
<dbReference type="InterPro" id="IPR005146">
    <property type="entry name" value="B3/B4_tRNA-bd"/>
</dbReference>
<dbReference type="SMART" id="SM00874">
    <property type="entry name" value="B5"/>
    <property type="match status" value="1"/>
</dbReference>
<keyword evidence="13 15" id="KW-0030">Aminoacyl-tRNA synthetase</keyword>
<dbReference type="SUPFAM" id="SSF46955">
    <property type="entry name" value="Putative DNA-binding domain"/>
    <property type="match status" value="1"/>
</dbReference>
<evidence type="ECO:0000256" key="7">
    <source>
        <dbReference type="ARBA" id="ARBA00022723"/>
    </source>
</evidence>
<feature type="domain" description="B5" evidence="19">
    <location>
        <begin position="404"/>
        <end position="479"/>
    </location>
</feature>
<feature type="binding site" evidence="15">
    <location>
        <position position="463"/>
    </location>
    <ligand>
        <name>Mg(2+)</name>
        <dbReference type="ChEBI" id="CHEBI:18420"/>
        <note>shared with alpha subunit</note>
    </ligand>
</feature>
<evidence type="ECO:0000259" key="18">
    <source>
        <dbReference type="PROSITE" id="PS51447"/>
    </source>
</evidence>
<accession>A0A1L5FBT4</accession>
<dbReference type="Gene3D" id="3.30.70.380">
    <property type="entry name" value="Ferrodoxin-fold anticodon-binding domain"/>
    <property type="match status" value="1"/>
</dbReference>
<dbReference type="PROSITE" id="PS50886">
    <property type="entry name" value="TRBD"/>
    <property type="match status" value="1"/>
</dbReference>
<dbReference type="Pfam" id="PF03483">
    <property type="entry name" value="B3_4"/>
    <property type="match status" value="1"/>
</dbReference>
<keyword evidence="12 15" id="KW-0648">Protein biosynthesis</keyword>
<dbReference type="InterPro" id="IPR009061">
    <property type="entry name" value="DNA-bd_dom_put_sf"/>
</dbReference>
<dbReference type="AlphaFoldDB" id="A0A1L5FBT4"/>
<dbReference type="CDD" id="cd02796">
    <property type="entry name" value="tRNA_bind_bactPheRS"/>
    <property type="match status" value="1"/>
</dbReference>
<dbReference type="InterPro" id="IPR020825">
    <property type="entry name" value="Phe-tRNA_synthase-like_B3/B4"/>
</dbReference>
<comment type="subunit">
    <text evidence="3 15">Tetramer of two alpha and two beta subunits.</text>
</comment>
<gene>
    <name evidence="15" type="primary">pheT</name>
    <name evidence="20" type="ORF">BS101_17660</name>
</gene>